<comment type="caution">
    <text evidence="1">The sequence shown here is derived from an EMBL/GenBank/DDBJ whole genome shotgun (WGS) entry which is preliminary data.</text>
</comment>
<accession>A0ABW5SWV9</accession>
<proteinExistence type="predicted"/>
<reference evidence="2" key="1">
    <citation type="journal article" date="2019" name="Int. J. Syst. Evol. Microbiol.">
        <title>The Global Catalogue of Microorganisms (GCM) 10K type strain sequencing project: providing services to taxonomists for standard genome sequencing and annotation.</title>
        <authorList>
            <consortium name="The Broad Institute Genomics Platform"/>
            <consortium name="The Broad Institute Genome Sequencing Center for Infectious Disease"/>
            <person name="Wu L."/>
            <person name="Ma J."/>
        </authorList>
    </citation>
    <scope>NUCLEOTIDE SEQUENCE [LARGE SCALE GENOMIC DNA]</scope>
    <source>
        <strain evidence="2">KCTC 33849</strain>
    </source>
</reference>
<evidence type="ECO:0000313" key="1">
    <source>
        <dbReference type="EMBL" id="MFD2703804.1"/>
    </source>
</evidence>
<protein>
    <submittedName>
        <fullName evidence="1">Uncharacterized protein</fullName>
    </submittedName>
</protein>
<evidence type="ECO:0000313" key="2">
    <source>
        <dbReference type="Proteomes" id="UP001597540"/>
    </source>
</evidence>
<name>A0ABW5SWV9_9BACL</name>
<keyword evidence="2" id="KW-1185">Reference proteome</keyword>
<gene>
    <name evidence="1" type="ORF">ACFSVM_25575</name>
</gene>
<dbReference type="EMBL" id="JBHUMJ010000018">
    <property type="protein sequence ID" value="MFD2703804.1"/>
    <property type="molecule type" value="Genomic_DNA"/>
</dbReference>
<organism evidence="1 2">
    <name type="scientific">Paenibacillus shunpengii</name>
    <dbReference type="NCBI Taxonomy" id="2054424"/>
    <lineage>
        <taxon>Bacteria</taxon>
        <taxon>Bacillati</taxon>
        <taxon>Bacillota</taxon>
        <taxon>Bacilli</taxon>
        <taxon>Bacillales</taxon>
        <taxon>Paenibacillaceae</taxon>
        <taxon>Paenibacillus</taxon>
    </lineage>
</organism>
<sequence>MKGIPLSQAIQIVKPQYSYIRIKPNNSVRNQGTHKIARAIAALYRSALSSVRVEEHKAVKVLGKEFVVGSRYSITTSSKVSYYIYMERQKVEFYFILPCQHASYLIEKMTDVWGSVTCEEVEELPNFSRTATRYELLYEKEDALSVAADRRSNELLNSNLNTVELLEEGDKIGVFYN</sequence>
<feature type="non-terminal residue" evidence="1">
    <location>
        <position position="177"/>
    </location>
</feature>
<dbReference type="Proteomes" id="UP001597540">
    <property type="component" value="Unassembled WGS sequence"/>
</dbReference>